<dbReference type="InterPro" id="IPR036396">
    <property type="entry name" value="Cyt_P450_sf"/>
</dbReference>
<evidence type="ECO:0000313" key="15">
    <source>
        <dbReference type="EMBL" id="KAG0454785.1"/>
    </source>
</evidence>
<dbReference type="Gene3D" id="1.10.630.10">
    <property type="entry name" value="Cytochrome P450"/>
    <property type="match status" value="1"/>
</dbReference>
<evidence type="ECO:0000256" key="2">
    <source>
        <dbReference type="ARBA" id="ARBA00010617"/>
    </source>
</evidence>
<organism evidence="16 18">
    <name type="scientific">Vanilla planifolia</name>
    <name type="common">Vanilla</name>
    <dbReference type="NCBI Taxonomy" id="51239"/>
    <lineage>
        <taxon>Eukaryota</taxon>
        <taxon>Viridiplantae</taxon>
        <taxon>Streptophyta</taxon>
        <taxon>Embryophyta</taxon>
        <taxon>Tracheophyta</taxon>
        <taxon>Spermatophyta</taxon>
        <taxon>Magnoliopsida</taxon>
        <taxon>Liliopsida</taxon>
        <taxon>Asparagales</taxon>
        <taxon>Orchidaceae</taxon>
        <taxon>Vanilloideae</taxon>
        <taxon>Vanilleae</taxon>
        <taxon>Vanilla</taxon>
    </lineage>
</organism>
<dbReference type="GO" id="GO:0020037">
    <property type="term" value="F:heme binding"/>
    <property type="evidence" value="ECO:0007669"/>
    <property type="project" value="InterPro"/>
</dbReference>
<dbReference type="InterPro" id="IPR017972">
    <property type="entry name" value="Cyt_P450_CS"/>
</dbReference>
<dbReference type="GO" id="GO:0006629">
    <property type="term" value="P:lipid metabolic process"/>
    <property type="evidence" value="ECO:0007669"/>
    <property type="project" value="UniProtKB-ARBA"/>
</dbReference>
<evidence type="ECO:0000256" key="1">
    <source>
        <dbReference type="ARBA" id="ARBA00004167"/>
    </source>
</evidence>
<keyword evidence="7 12" id="KW-0408">Iron</keyword>
<evidence type="ECO:0000256" key="10">
    <source>
        <dbReference type="ARBA" id="ARBA00048529"/>
    </source>
</evidence>
<dbReference type="EMBL" id="JADCNM010000013">
    <property type="protein sequence ID" value="KAG0455947.1"/>
    <property type="molecule type" value="Genomic_DNA"/>
</dbReference>
<evidence type="ECO:0000256" key="8">
    <source>
        <dbReference type="ARBA" id="ARBA00023136"/>
    </source>
</evidence>
<dbReference type="SUPFAM" id="SSF48264">
    <property type="entry name" value="Cytochrome P450"/>
    <property type="match status" value="1"/>
</dbReference>
<proteinExistence type="inferred from homology"/>
<feature type="binding site" description="axial binding residue" evidence="12">
    <location>
        <position position="450"/>
    </location>
    <ligand>
        <name>heme</name>
        <dbReference type="ChEBI" id="CHEBI:30413"/>
    </ligand>
    <ligandPart>
        <name>Fe</name>
        <dbReference type="ChEBI" id="CHEBI:18248"/>
    </ligandPart>
</feature>
<dbReference type="Pfam" id="PF00067">
    <property type="entry name" value="p450"/>
    <property type="match status" value="1"/>
</dbReference>
<dbReference type="PROSITE" id="PS00086">
    <property type="entry name" value="CYTOCHROME_P450"/>
    <property type="match status" value="1"/>
</dbReference>
<dbReference type="PANTHER" id="PTHR24296">
    <property type="entry name" value="CYTOCHROME P450"/>
    <property type="match status" value="1"/>
</dbReference>
<evidence type="ECO:0000313" key="16">
    <source>
        <dbReference type="EMBL" id="KAG0455947.1"/>
    </source>
</evidence>
<reference evidence="17 18" key="1">
    <citation type="journal article" date="2020" name="Nat. Food">
        <title>A phased Vanilla planifolia genome enables genetic improvement of flavour and production.</title>
        <authorList>
            <person name="Hasing T."/>
            <person name="Tang H."/>
            <person name="Brym M."/>
            <person name="Khazi F."/>
            <person name="Huang T."/>
            <person name="Chambers A.H."/>
        </authorList>
    </citation>
    <scope>NUCLEOTIDE SEQUENCE [LARGE SCALE GENOMIC DNA]</scope>
    <source>
        <tissue evidence="16">Leaf</tissue>
    </source>
</reference>
<evidence type="ECO:0000256" key="12">
    <source>
        <dbReference type="PIRSR" id="PIRSR602401-1"/>
    </source>
</evidence>
<dbReference type="CDD" id="cd11064">
    <property type="entry name" value="CYP86A"/>
    <property type="match status" value="1"/>
</dbReference>
<evidence type="ECO:0000256" key="9">
    <source>
        <dbReference type="ARBA" id="ARBA00039071"/>
    </source>
</evidence>
<evidence type="ECO:0000256" key="11">
    <source>
        <dbReference type="ARBA" id="ARBA00049170"/>
    </source>
</evidence>
<dbReference type="PRINTS" id="PR00463">
    <property type="entry name" value="EP450I"/>
</dbReference>
<dbReference type="GO" id="GO:0016705">
    <property type="term" value="F:oxidoreductase activity, acting on paired donors, with incorporation or reduction of molecular oxygen"/>
    <property type="evidence" value="ECO:0007669"/>
    <property type="project" value="InterPro"/>
</dbReference>
<keyword evidence="5 14" id="KW-1133">Transmembrane helix</keyword>
<protein>
    <recommendedName>
        <fullName evidence="9">noroxomaritidine synthase</fullName>
        <ecNumber evidence="9">1.14.19.50</ecNumber>
    </recommendedName>
</protein>
<dbReference type="GO" id="GO:0016020">
    <property type="term" value="C:membrane"/>
    <property type="evidence" value="ECO:0007669"/>
    <property type="project" value="UniProtKB-SubCell"/>
</dbReference>
<sequence>MTPIYSTSRLIPHLPELLLSLAAFLFLILDHRRRRRSFDLTTLNFPLIGALPHLFVHAGRLHDWITDVLRSGGYSVVLLPPSFAAYDILLTCDPANVRHVFTSHFANYSKGPDFADLFDILGGGIFSADSDSWKFQRRKAHGLVADLSFRTFVGGATREKLDHGLLPMLRSRAAAETAFDLQDIFLRFTFDTTCRFVFGVDPGCLAEGLPDVAFARALDHVEEALFYRHVLPLSWWKLMRLLRVGTEKRMAQATKVIDGFIADCITKGVQGAAKVDVENGEMGSDLLTSYLGTCDEIASQGVDFTKFLRDTTFNLLIAGRDTTSSALTWFFYLLSCHPSVESRILSELSLHADPSRLVYLHAALCESLRLFPPLPFEHKAAVHPDVLPSGHPVHPRRRILFSLYSMGRMEGIWGKDCAEFRPERWLSDSGKPQYVPSYKFFSFNSGPRTCLGKDIAFQQMKAVVAAIIARFRVESITEQSEVRPKISIFLRMKDGFMVRVTERENPVLGW</sequence>
<evidence type="ECO:0000256" key="13">
    <source>
        <dbReference type="RuleBase" id="RU000461"/>
    </source>
</evidence>
<comment type="caution">
    <text evidence="16">The sequence shown here is derived from an EMBL/GenBank/DDBJ whole genome shotgun (WGS) entry which is preliminary data.</text>
</comment>
<evidence type="ECO:0000256" key="7">
    <source>
        <dbReference type="ARBA" id="ARBA00023004"/>
    </source>
</evidence>
<evidence type="ECO:0000256" key="14">
    <source>
        <dbReference type="SAM" id="Phobius"/>
    </source>
</evidence>
<gene>
    <name evidence="16" type="ORF">HPP92_023735</name>
    <name evidence="15" type="ORF">HPP92_024077</name>
</gene>
<feature type="transmembrane region" description="Helical" evidence="14">
    <location>
        <begin position="12"/>
        <end position="29"/>
    </location>
</feature>
<dbReference type="Proteomes" id="UP000639772">
    <property type="component" value="Chromosome 13"/>
</dbReference>
<comment type="cofactor">
    <cofactor evidence="12">
        <name>heme</name>
        <dbReference type="ChEBI" id="CHEBI:30413"/>
    </cofactor>
</comment>
<comment type="similarity">
    <text evidence="2 13">Belongs to the cytochrome P450 family.</text>
</comment>
<keyword evidence="6 13" id="KW-0560">Oxidoreductase</keyword>
<dbReference type="Proteomes" id="UP000636800">
    <property type="component" value="Chromosome 13"/>
</dbReference>
<evidence type="ECO:0000256" key="4">
    <source>
        <dbReference type="ARBA" id="ARBA00022723"/>
    </source>
</evidence>
<keyword evidence="8 14" id="KW-0472">Membrane</keyword>
<dbReference type="InterPro" id="IPR002401">
    <property type="entry name" value="Cyt_P450_E_grp-I"/>
</dbReference>
<comment type="catalytic activity">
    <reaction evidence="10">
        <text>4'-O-methylnorbelladine + reduced [NADPH--hemoprotein reductase] + O2 = (10bS,4aR)-noroxomaritidine + oxidized [NADPH--hemoprotein reductase] + 2 H2O + H(+)</text>
        <dbReference type="Rhea" id="RHEA:51264"/>
        <dbReference type="Rhea" id="RHEA-COMP:11964"/>
        <dbReference type="Rhea" id="RHEA-COMP:11965"/>
        <dbReference type="ChEBI" id="CHEBI:15377"/>
        <dbReference type="ChEBI" id="CHEBI:15378"/>
        <dbReference type="ChEBI" id="CHEBI:15379"/>
        <dbReference type="ChEBI" id="CHEBI:57618"/>
        <dbReference type="ChEBI" id="CHEBI:58210"/>
        <dbReference type="ChEBI" id="CHEBI:133993"/>
        <dbReference type="ChEBI" id="CHEBI:133996"/>
        <dbReference type="EC" id="1.14.19.50"/>
    </reaction>
</comment>
<dbReference type="EC" id="1.14.19.50" evidence="9"/>
<accession>A0A835UBX3</accession>
<evidence type="ECO:0000313" key="18">
    <source>
        <dbReference type="Proteomes" id="UP000639772"/>
    </source>
</evidence>
<keyword evidence="17" id="KW-1185">Reference proteome</keyword>
<dbReference type="GO" id="GO:0004497">
    <property type="term" value="F:monooxygenase activity"/>
    <property type="evidence" value="ECO:0007669"/>
    <property type="project" value="UniProtKB-KW"/>
</dbReference>
<evidence type="ECO:0000256" key="5">
    <source>
        <dbReference type="ARBA" id="ARBA00022989"/>
    </source>
</evidence>
<dbReference type="GO" id="GO:0005506">
    <property type="term" value="F:iron ion binding"/>
    <property type="evidence" value="ECO:0007669"/>
    <property type="project" value="InterPro"/>
</dbReference>
<keyword evidence="4 12" id="KW-0479">Metal-binding</keyword>
<dbReference type="PRINTS" id="PR00385">
    <property type="entry name" value="P450"/>
</dbReference>
<dbReference type="EMBL" id="JADCNL010000013">
    <property type="protein sequence ID" value="KAG0454785.1"/>
    <property type="molecule type" value="Genomic_DNA"/>
</dbReference>
<evidence type="ECO:0000256" key="6">
    <source>
        <dbReference type="ARBA" id="ARBA00023002"/>
    </source>
</evidence>
<keyword evidence="3 14" id="KW-0812">Transmembrane</keyword>
<evidence type="ECO:0000313" key="17">
    <source>
        <dbReference type="Proteomes" id="UP000636800"/>
    </source>
</evidence>
<keyword evidence="12 13" id="KW-0349">Heme</keyword>
<comment type="subcellular location">
    <subcellularLocation>
        <location evidence="1">Membrane</location>
        <topology evidence="1">Single-pass membrane protein</topology>
    </subcellularLocation>
</comment>
<dbReference type="InterPro" id="IPR001128">
    <property type="entry name" value="Cyt_P450"/>
</dbReference>
<keyword evidence="13" id="KW-0503">Monooxygenase</keyword>
<evidence type="ECO:0000256" key="3">
    <source>
        <dbReference type="ARBA" id="ARBA00022692"/>
    </source>
</evidence>
<comment type="catalytic activity">
    <reaction evidence="11">
        <text>4'-O-methylnorbelladine + reduced [NADPH--hemoprotein reductase] + O2 = (10bR,4aS)-noroxomaritidine + oxidized [NADPH--hemoprotein reductase] + 2 H2O + H(+)</text>
        <dbReference type="Rhea" id="RHEA:51260"/>
        <dbReference type="Rhea" id="RHEA-COMP:11964"/>
        <dbReference type="Rhea" id="RHEA-COMP:11965"/>
        <dbReference type="ChEBI" id="CHEBI:15377"/>
        <dbReference type="ChEBI" id="CHEBI:15378"/>
        <dbReference type="ChEBI" id="CHEBI:15379"/>
        <dbReference type="ChEBI" id="CHEBI:57618"/>
        <dbReference type="ChEBI" id="CHEBI:58210"/>
        <dbReference type="ChEBI" id="CHEBI:133993"/>
        <dbReference type="ChEBI" id="CHEBI:133995"/>
        <dbReference type="EC" id="1.14.19.50"/>
    </reaction>
</comment>
<name>A0A835UBX3_VANPL</name>
<dbReference type="OrthoDB" id="1470350at2759"/>
<dbReference type="AlphaFoldDB" id="A0A835UBX3"/>